<evidence type="ECO:0000313" key="1">
    <source>
        <dbReference type="EMBL" id="OMJ18108.1"/>
    </source>
</evidence>
<dbReference type="AlphaFoldDB" id="A0A1R1XU27"/>
<proteinExistence type="predicted"/>
<protein>
    <submittedName>
        <fullName evidence="1">Uncharacterized protein</fullName>
    </submittedName>
</protein>
<dbReference type="Proteomes" id="UP000187429">
    <property type="component" value="Unassembled WGS sequence"/>
</dbReference>
<organism evidence="1 2">
    <name type="scientific">Smittium culicis</name>
    <dbReference type="NCBI Taxonomy" id="133412"/>
    <lineage>
        <taxon>Eukaryota</taxon>
        <taxon>Fungi</taxon>
        <taxon>Fungi incertae sedis</taxon>
        <taxon>Zoopagomycota</taxon>
        <taxon>Kickxellomycotina</taxon>
        <taxon>Harpellomycetes</taxon>
        <taxon>Harpellales</taxon>
        <taxon>Legeriomycetaceae</taxon>
        <taxon>Smittium</taxon>
    </lineage>
</organism>
<evidence type="ECO:0000313" key="2">
    <source>
        <dbReference type="Proteomes" id="UP000187429"/>
    </source>
</evidence>
<reference evidence="2" key="1">
    <citation type="submission" date="2017-01" db="EMBL/GenBank/DDBJ databases">
        <authorList>
            <person name="Wang Y."/>
            <person name="White M."/>
            <person name="Kvist S."/>
            <person name="Moncalvo J.-M."/>
        </authorList>
    </citation>
    <scope>NUCLEOTIDE SEQUENCE [LARGE SCALE GENOMIC DNA]</scope>
    <source>
        <strain evidence="2">ID-206-W2</strain>
    </source>
</reference>
<comment type="caution">
    <text evidence="1">The sequence shown here is derived from an EMBL/GenBank/DDBJ whole genome shotgun (WGS) entry which is preliminary data.</text>
</comment>
<gene>
    <name evidence="1" type="ORF">AYI69_g7167</name>
</gene>
<name>A0A1R1XU27_9FUNG</name>
<keyword evidence="2" id="KW-1185">Reference proteome</keyword>
<sequence length="67" mass="8086">MYKNIIIFSMKSWLYLLDQKWDTARQRIIGQCMDFFCDIIYQIAPKREMPCRGLGALNIELFELQYT</sequence>
<accession>A0A1R1XU27</accession>
<dbReference type="EMBL" id="LSSM01003373">
    <property type="protein sequence ID" value="OMJ18108.1"/>
    <property type="molecule type" value="Genomic_DNA"/>
</dbReference>